<protein>
    <recommendedName>
        <fullName evidence="4">Ead/Ea22-like family protein</fullName>
    </recommendedName>
</protein>
<evidence type="ECO:0000313" key="2">
    <source>
        <dbReference type="EMBL" id="MBQ0604651.1"/>
    </source>
</evidence>
<gene>
    <name evidence="2" type="ORF">J7S78_33405</name>
</gene>
<dbReference type="AlphaFoldDB" id="A0AAP2BR50"/>
<dbReference type="Proteomes" id="UP000673434">
    <property type="component" value="Unassembled WGS sequence"/>
</dbReference>
<accession>A0AAP2BR50</accession>
<comment type="caution">
    <text evidence="2">The sequence shown here is derived from an EMBL/GenBank/DDBJ whole genome shotgun (WGS) entry which is preliminary data.</text>
</comment>
<sequence length="189" mass="21403">MAARKAMPAWGAQTSIERIKTINATLPSFSLKTVEALVDVLERTQLANAAQDDHINQQQNRIDQLESKSAELGRRLYQYSMEPGEAERRIAELESRTGTIAIHDVIAERQRQQTVKGFSVEQDDTYVGFQLSAAAICYIEPMEAESYWPADWHDDSFKPTDTRRNLIKAAALIIAEIERLDRQLPEEGL</sequence>
<keyword evidence="1" id="KW-0175">Coiled coil</keyword>
<feature type="coiled-coil region" evidence="1">
    <location>
        <begin position="48"/>
        <end position="75"/>
    </location>
</feature>
<evidence type="ECO:0000256" key="1">
    <source>
        <dbReference type="SAM" id="Coils"/>
    </source>
</evidence>
<reference evidence="2 3" key="1">
    <citation type="submission" date="2021-03" db="EMBL/GenBank/DDBJ databases">
        <authorList>
            <person name="Stanton E."/>
        </authorList>
    </citation>
    <scope>NUCLEOTIDE SEQUENCE [LARGE SCALE GENOMIC DNA]</scope>
    <source>
        <strain evidence="2 3">2020EL-00037</strain>
    </source>
</reference>
<evidence type="ECO:0008006" key="4">
    <source>
        <dbReference type="Google" id="ProtNLM"/>
    </source>
</evidence>
<proteinExistence type="predicted"/>
<keyword evidence="3" id="KW-1185">Reference proteome</keyword>
<evidence type="ECO:0000313" key="3">
    <source>
        <dbReference type="Proteomes" id="UP000673434"/>
    </source>
</evidence>
<name>A0AAP2BR50_KLEOX</name>
<dbReference type="EMBL" id="JAGKON010000105">
    <property type="protein sequence ID" value="MBQ0604651.1"/>
    <property type="molecule type" value="Genomic_DNA"/>
</dbReference>
<organism evidence="2 3">
    <name type="scientific">Klebsiella oxytoca</name>
    <dbReference type="NCBI Taxonomy" id="571"/>
    <lineage>
        <taxon>Bacteria</taxon>
        <taxon>Pseudomonadati</taxon>
        <taxon>Pseudomonadota</taxon>
        <taxon>Gammaproteobacteria</taxon>
        <taxon>Enterobacterales</taxon>
        <taxon>Enterobacteriaceae</taxon>
        <taxon>Klebsiella/Raoultella group</taxon>
        <taxon>Klebsiella</taxon>
    </lineage>
</organism>